<keyword evidence="3" id="KW-1185">Reference proteome</keyword>
<dbReference type="Gene3D" id="3.40.50.10900">
    <property type="entry name" value="PAC-like subunit"/>
    <property type="match status" value="1"/>
</dbReference>
<dbReference type="STRING" id="644295.Metev_1725"/>
<dbReference type="AlphaFoldDB" id="D7EB46"/>
<dbReference type="Pfam" id="PF09754">
    <property type="entry name" value="PAC2"/>
    <property type="match status" value="1"/>
</dbReference>
<dbReference type="SUPFAM" id="SSF159659">
    <property type="entry name" value="Cgl1923-like"/>
    <property type="match status" value="1"/>
</dbReference>
<dbReference type="KEGG" id="mev:Metev_1725"/>
<dbReference type="NCBIfam" id="TIGR00161">
    <property type="entry name" value="proteasome assembly chaperone family protein"/>
    <property type="match status" value="1"/>
</dbReference>
<feature type="region of interest" description="Disordered" evidence="1">
    <location>
        <begin position="232"/>
        <end position="253"/>
    </location>
</feature>
<accession>D7EB46</accession>
<dbReference type="PANTHER" id="PTHR35610">
    <property type="entry name" value="3-ISOPROPYLMALATE DEHYDRATASE-RELATED"/>
    <property type="match status" value="1"/>
</dbReference>
<name>D7EB46_METEZ</name>
<reference evidence="2 3" key="1">
    <citation type="submission" date="2010-06" db="EMBL/GenBank/DDBJ databases">
        <title>Complete sequence chromosome of Methanohalobium evestigatum Z-7303.</title>
        <authorList>
            <consortium name="US DOE Joint Genome Institute"/>
            <person name="Lucas S."/>
            <person name="Copeland A."/>
            <person name="Lapidus A."/>
            <person name="Cheng J.-F."/>
            <person name="Bruce D."/>
            <person name="Goodwin L."/>
            <person name="Pitluck S."/>
            <person name="Saunders E."/>
            <person name="Detter J.C."/>
            <person name="Han C."/>
            <person name="Tapia R."/>
            <person name="Land M."/>
            <person name="Hauser L."/>
            <person name="Kyrpides N."/>
            <person name="Mikhailova N."/>
            <person name="Sieprawska-Lupa M."/>
            <person name="Whitman W.B."/>
            <person name="Anderson I."/>
            <person name="Woyke T."/>
        </authorList>
    </citation>
    <scope>NUCLEOTIDE SEQUENCE [LARGE SCALE GENOMIC DNA]</scope>
    <source>
        <strain evidence="3">ATCC BAA-1072 / DSM 3721 / NBRC 107634 / OCM 161 / Z-7303</strain>
    </source>
</reference>
<dbReference type="RefSeq" id="WP_013195128.1">
    <property type="nucleotide sequence ID" value="NC_014253.1"/>
</dbReference>
<dbReference type="GeneID" id="9347370"/>
<evidence type="ECO:0000256" key="1">
    <source>
        <dbReference type="SAM" id="MobiDB-lite"/>
    </source>
</evidence>
<protein>
    <recommendedName>
        <fullName evidence="4">Proteasome assembly chaperone family protein</fullName>
    </recommendedName>
</protein>
<gene>
    <name evidence="2" type="ordered locus">Metev_1725</name>
</gene>
<dbReference type="InterPro" id="IPR004425">
    <property type="entry name" value="MJ0106-like"/>
</dbReference>
<dbReference type="Proteomes" id="UP000000391">
    <property type="component" value="Chromosome"/>
</dbReference>
<dbReference type="EMBL" id="CP002069">
    <property type="protein sequence ID" value="ADI74563.1"/>
    <property type="molecule type" value="Genomic_DNA"/>
</dbReference>
<proteinExistence type="predicted"/>
<evidence type="ECO:0008006" key="4">
    <source>
        <dbReference type="Google" id="ProtNLM"/>
    </source>
</evidence>
<dbReference type="OrthoDB" id="35908at2157"/>
<dbReference type="PANTHER" id="PTHR35610:SF8">
    <property type="entry name" value="3-ISOPROPYLMALATE DEHYDRATASE"/>
    <property type="match status" value="1"/>
</dbReference>
<organism evidence="2 3">
    <name type="scientific">Methanohalobium evestigatum (strain ATCC BAA-1072 / DSM 3721 / NBRC 107634 / OCM 161 / Z-7303)</name>
    <dbReference type="NCBI Taxonomy" id="644295"/>
    <lineage>
        <taxon>Archaea</taxon>
        <taxon>Methanobacteriati</taxon>
        <taxon>Methanobacteriota</taxon>
        <taxon>Stenosarchaea group</taxon>
        <taxon>Methanomicrobia</taxon>
        <taxon>Methanosarcinales</taxon>
        <taxon>Methanosarcinaceae</taxon>
        <taxon>Methanohalobium</taxon>
    </lineage>
</organism>
<dbReference type="InterPro" id="IPR038389">
    <property type="entry name" value="PSMG2_sf"/>
</dbReference>
<evidence type="ECO:0000313" key="2">
    <source>
        <dbReference type="EMBL" id="ADI74563.1"/>
    </source>
</evidence>
<dbReference type="InterPro" id="IPR019151">
    <property type="entry name" value="Proteasome_assmbl_chaperone_2"/>
</dbReference>
<evidence type="ECO:0000313" key="3">
    <source>
        <dbReference type="Proteomes" id="UP000000391"/>
    </source>
</evidence>
<sequence>MVIILSNVYEDDNVRIVTEPIETENPVLIEGFPGIGLVGNIASQQIIDKINMTYKGSIESKYFPPIVVLYQGLVTMPVRVYESKEYNLLLVVSDVPINPSVSYDISKALVGWSKSINVKEVVSIAGITTMEESEETHVFGAATNSEMLDKIRDHIEVFNMGTISGISGSVMSECLMRDLPAVSLLGSTQTQNPDPRAAAAVLEVLNSLYGLSINTEELFEQAEKIESEMQRLAEDVKSSEQQPGYRREFPMYG</sequence>
<dbReference type="HOGENOM" id="CLU_075000_0_0_2"/>